<gene>
    <name evidence="3" type="ORF">EYR15_09115</name>
</gene>
<keyword evidence="2" id="KW-0812">Transmembrane</keyword>
<dbReference type="Proteomes" id="UP000291613">
    <property type="component" value="Unassembled WGS sequence"/>
</dbReference>
<protein>
    <submittedName>
        <fullName evidence="3">Uncharacterized protein</fullName>
    </submittedName>
</protein>
<keyword evidence="2" id="KW-1133">Transmembrane helix</keyword>
<accession>A0A4Q9GPS8</accession>
<keyword evidence="4" id="KW-1185">Reference proteome</keyword>
<feature type="compositionally biased region" description="Polar residues" evidence="1">
    <location>
        <begin position="1"/>
        <end position="13"/>
    </location>
</feature>
<name>A0A4Q9GPS8_9HYPH</name>
<feature type="transmembrane region" description="Helical" evidence="2">
    <location>
        <begin position="39"/>
        <end position="59"/>
    </location>
</feature>
<feature type="region of interest" description="Disordered" evidence="1">
    <location>
        <begin position="1"/>
        <end position="22"/>
    </location>
</feature>
<evidence type="ECO:0000256" key="1">
    <source>
        <dbReference type="SAM" id="MobiDB-lite"/>
    </source>
</evidence>
<reference evidence="3 4" key="1">
    <citation type="submission" date="2019-02" db="EMBL/GenBank/DDBJ databases">
        <title>Hansschlegelia quercus sp. nov., a novel methylotrophic bacterium from buds of oak (Quercus robur L.).</title>
        <authorList>
            <person name="Agafonova N.V."/>
            <person name="Kaparullina E.N."/>
            <person name="Grouzdev D.S."/>
            <person name="Doronina N.V."/>
        </authorList>
    </citation>
    <scope>NUCLEOTIDE SEQUENCE [LARGE SCALE GENOMIC DNA]</scope>
    <source>
        <strain evidence="3 4">Dub</strain>
    </source>
</reference>
<keyword evidence="2" id="KW-0472">Membrane</keyword>
<comment type="caution">
    <text evidence="3">The sequence shown here is derived from an EMBL/GenBank/DDBJ whole genome shotgun (WGS) entry which is preliminary data.</text>
</comment>
<dbReference type="RefSeq" id="WP_131003196.1">
    <property type="nucleotide sequence ID" value="NZ_JBHSZR010000003.1"/>
</dbReference>
<dbReference type="AlphaFoldDB" id="A0A4Q9GPS8"/>
<dbReference type="EMBL" id="SIUB01000003">
    <property type="protein sequence ID" value="TBN53930.1"/>
    <property type="molecule type" value="Genomic_DNA"/>
</dbReference>
<sequence>MSTHFHPSPSGRSNPRKLRTHAAPEIASYSKATNGQMPGVVSAVLMLLAMNGALIFFAIKYAA</sequence>
<evidence type="ECO:0000256" key="2">
    <source>
        <dbReference type="SAM" id="Phobius"/>
    </source>
</evidence>
<organism evidence="3 4">
    <name type="scientific">Hansschlegelia quercus</name>
    <dbReference type="NCBI Taxonomy" id="2528245"/>
    <lineage>
        <taxon>Bacteria</taxon>
        <taxon>Pseudomonadati</taxon>
        <taxon>Pseudomonadota</taxon>
        <taxon>Alphaproteobacteria</taxon>
        <taxon>Hyphomicrobiales</taxon>
        <taxon>Methylopilaceae</taxon>
        <taxon>Hansschlegelia</taxon>
    </lineage>
</organism>
<evidence type="ECO:0000313" key="3">
    <source>
        <dbReference type="EMBL" id="TBN53930.1"/>
    </source>
</evidence>
<proteinExistence type="predicted"/>
<evidence type="ECO:0000313" key="4">
    <source>
        <dbReference type="Proteomes" id="UP000291613"/>
    </source>
</evidence>